<comment type="caution">
    <text evidence="2">The sequence shown here is derived from an EMBL/GenBank/DDBJ whole genome shotgun (WGS) entry which is preliminary data.</text>
</comment>
<dbReference type="EMBL" id="MU855427">
    <property type="protein sequence ID" value="KAK3903829.1"/>
    <property type="molecule type" value="Genomic_DNA"/>
</dbReference>
<gene>
    <name evidence="2" type="ORF">C8A05DRAFT_14226</name>
</gene>
<reference evidence="2" key="2">
    <citation type="submission" date="2023-05" db="EMBL/GenBank/DDBJ databases">
        <authorList>
            <consortium name="Lawrence Berkeley National Laboratory"/>
            <person name="Steindorff A."/>
            <person name="Hensen N."/>
            <person name="Bonometti L."/>
            <person name="Westerberg I."/>
            <person name="Brannstrom I.O."/>
            <person name="Guillou S."/>
            <person name="Cros-Aarteil S."/>
            <person name="Calhoun S."/>
            <person name="Haridas S."/>
            <person name="Kuo A."/>
            <person name="Mondo S."/>
            <person name="Pangilinan J."/>
            <person name="Riley R."/>
            <person name="Labutti K."/>
            <person name="Andreopoulos B."/>
            <person name="Lipzen A."/>
            <person name="Chen C."/>
            <person name="Yanf M."/>
            <person name="Daum C."/>
            <person name="Ng V."/>
            <person name="Clum A."/>
            <person name="Ohm R."/>
            <person name="Martin F."/>
            <person name="Silar P."/>
            <person name="Natvig D."/>
            <person name="Lalanne C."/>
            <person name="Gautier V."/>
            <person name="Ament-Velasquez S.L."/>
            <person name="Kruys A."/>
            <person name="Hutchinson M.I."/>
            <person name="Powell A.J."/>
            <person name="Barry K."/>
            <person name="Miller A.N."/>
            <person name="Grigoriev I.V."/>
            <person name="Debuchy R."/>
            <person name="Gladieux P."/>
            <person name="Thoren M.H."/>
            <person name="Johannesson H."/>
        </authorList>
    </citation>
    <scope>NUCLEOTIDE SEQUENCE</scope>
    <source>
        <strain evidence="2">CBS 103.79</strain>
    </source>
</reference>
<protein>
    <submittedName>
        <fullName evidence="2">Uncharacterized protein</fullName>
    </submittedName>
</protein>
<keyword evidence="3" id="KW-1185">Reference proteome</keyword>
<evidence type="ECO:0000313" key="2">
    <source>
        <dbReference type="EMBL" id="KAK3903829.1"/>
    </source>
</evidence>
<name>A0AAN6RV31_9PEZI</name>
<feature type="compositionally biased region" description="Basic and acidic residues" evidence="1">
    <location>
        <begin position="163"/>
        <end position="178"/>
    </location>
</feature>
<evidence type="ECO:0000313" key="3">
    <source>
        <dbReference type="Proteomes" id="UP001303889"/>
    </source>
</evidence>
<evidence type="ECO:0000256" key="1">
    <source>
        <dbReference type="SAM" id="MobiDB-lite"/>
    </source>
</evidence>
<proteinExistence type="predicted"/>
<feature type="region of interest" description="Disordered" evidence="1">
    <location>
        <begin position="20"/>
        <end position="52"/>
    </location>
</feature>
<dbReference type="AlphaFoldDB" id="A0AAN6RV31"/>
<feature type="region of interest" description="Disordered" evidence="1">
    <location>
        <begin position="163"/>
        <end position="185"/>
    </location>
</feature>
<organism evidence="2 3">
    <name type="scientific">Staphylotrichum tortipilum</name>
    <dbReference type="NCBI Taxonomy" id="2831512"/>
    <lineage>
        <taxon>Eukaryota</taxon>
        <taxon>Fungi</taxon>
        <taxon>Dikarya</taxon>
        <taxon>Ascomycota</taxon>
        <taxon>Pezizomycotina</taxon>
        <taxon>Sordariomycetes</taxon>
        <taxon>Sordariomycetidae</taxon>
        <taxon>Sordariales</taxon>
        <taxon>Chaetomiaceae</taxon>
        <taxon>Staphylotrichum</taxon>
    </lineage>
</organism>
<feature type="compositionally biased region" description="Low complexity" evidence="1">
    <location>
        <begin position="31"/>
        <end position="42"/>
    </location>
</feature>
<sequence>MNPETTDPNLLLLALNLSDSDPDEAAAPQSTTNTNTTTGPTTEYQPTRADRSALSEEAFLALKQSYRPKIENGNLHTQSLPLPPTTPLPKPLAQSLLHAAEELYFFRRYHSAVTYLTSVLNNLDSDNTEEGTTSNKDGGKIDAETRRLLGYYLARCQARVEEIEKEGGQRDGLEEKVGENGVVAG</sequence>
<reference evidence="2" key="1">
    <citation type="journal article" date="2023" name="Mol. Phylogenet. Evol.">
        <title>Genome-scale phylogeny and comparative genomics of the fungal order Sordariales.</title>
        <authorList>
            <person name="Hensen N."/>
            <person name="Bonometti L."/>
            <person name="Westerberg I."/>
            <person name="Brannstrom I.O."/>
            <person name="Guillou S."/>
            <person name="Cros-Aarteil S."/>
            <person name="Calhoun S."/>
            <person name="Haridas S."/>
            <person name="Kuo A."/>
            <person name="Mondo S."/>
            <person name="Pangilinan J."/>
            <person name="Riley R."/>
            <person name="LaButti K."/>
            <person name="Andreopoulos B."/>
            <person name="Lipzen A."/>
            <person name="Chen C."/>
            <person name="Yan M."/>
            <person name="Daum C."/>
            <person name="Ng V."/>
            <person name="Clum A."/>
            <person name="Steindorff A."/>
            <person name="Ohm R.A."/>
            <person name="Martin F."/>
            <person name="Silar P."/>
            <person name="Natvig D.O."/>
            <person name="Lalanne C."/>
            <person name="Gautier V."/>
            <person name="Ament-Velasquez S.L."/>
            <person name="Kruys A."/>
            <person name="Hutchinson M.I."/>
            <person name="Powell A.J."/>
            <person name="Barry K."/>
            <person name="Miller A.N."/>
            <person name="Grigoriev I.V."/>
            <person name="Debuchy R."/>
            <person name="Gladieux P."/>
            <person name="Hiltunen Thoren M."/>
            <person name="Johannesson H."/>
        </authorList>
    </citation>
    <scope>NUCLEOTIDE SEQUENCE</scope>
    <source>
        <strain evidence="2">CBS 103.79</strain>
    </source>
</reference>
<dbReference type="Proteomes" id="UP001303889">
    <property type="component" value="Unassembled WGS sequence"/>
</dbReference>
<accession>A0AAN6RV31</accession>